<evidence type="ECO:0000256" key="1">
    <source>
        <dbReference type="SAM" id="SignalP"/>
    </source>
</evidence>
<proteinExistence type="predicted"/>
<keyword evidence="1" id="KW-0732">Signal</keyword>
<sequence length="162" mass="19119">MIHSNTIVVALLSIVVFTFSVRNGREIFELVGDYRKISEEALNLTGLLLFQYAINEYATSAHIREYRELTEKFIETKVKPLLRMLEANGVEKTDEHYVAIKEVMDSMEVLYHIKKYYYMKSLIRVHEARGKIRVMGECFERYEEPEKYPEDNETEVITPRTL</sequence>
<organism evidence="2">
    <name type="scientific">Clastoptera arizonana</name>
    <name type="common">Arizona spittle bug</name>
    <dbReference type="NCBI Taxonomy" id="38151"/>
    <lineage>
        <taxon>Eukaryota</taxon>
        <taxon>Metazoa</taxon>
        <taxon>Ecdysozoa</taxon>
        <taxon>Arthropoda</taxon>
        <taxon>Hexapoda</taxon>
        <taxon>Insecta</taxon>
        <taxon>Pterygota</taxon>
        <taxon>Neoptera</taxon>
        <taxon>Paraneoptera</taxon>
        <taxon>Hemiptera</taxon>
        <taxon>Auchenorrhyncha</taxon>
        <taxon>Cercopoidea</taxon>
        <taxon>Clastopteridae</taxon>
        <taxon>Clastoptera</taxon>
    </lineage>
</organism>
<feature type="signal peptide" evidence="1">
    <location>
        <begin position="1"/>
        <end position="20"/>
    </location>
</feature>
<feature type="chain" id="PRO_5008581686" evidence="1">
    <location>
        <begin position="21"/>
        <end position="162"/>
    </location>
</feature>
<protein>
    <submittedName>
        <fullName evidence="2">Uncharacterized protein</fullName>
    </submittedName>
</protein>
<reference evidence="2" key="1">
    <citation type="submission" date="2015-12" db="EMBL/GenBank/DDBJ databases">
        <title>De novo transcriptome assembly of four potential Pierce s Disease insect vectors from Arizona vineyards.</title>
        <authorList>
            <person name="Tassone E.E."/>
        </authorList>
    </citation>
    <scope>NUCLEOTIDE SEQUENCE</scope>
</reference>
<name>A0A1B6E1J4_9HEMI</name>
<evidence type="ECO:0000313" key="2">
    <source>
        <dbReference type="EMBL" id="JAS31795.1"/>
    </source>
</evidence>
<dbReference type="AlphaFoldDB" id="A0A1B6E1J4"/>
<gene>
    <name evidence="2" type="ORF">g.4288</name>
</gene>
<accession>A0A1B6E1J4</accession>
<dbReference type="EMBL" id="GEDC01005503">
    <property type="protein sequence ID" value="JAS31795.1"/>
    <property type="molecule type" value="Transcribed_RNA"/>
</dbReference>